<dbReference type="InterPro" id="IPR010093">
    <property type="entry name" value="SinI_DNA-bd"/>
</dbReference>
<name>A0A381SAR3_9ZZZZ</name>
<dbReference type="SUPFAM" id="SSF50331">
    <property type="entry name" value="MOP-like"/>
    <property type="match status" value="1"/>
</dbReference>
<sequence length="146" mass="16154">MAVLTVREAANRLGIGYSTLKQWIYKGRVRTSRTDGGHHRIAESEVDRLMAREAGPGPPRAARRQRTGGVLMVVSGRNRLRGVVEEVRREGLVAQVRLRIGEQWLTAVITRDALDELGLKRGDEATALVKATEVMIAREAPTMGRT</sequence>
<dbReference type="InterPro" id="IPR009061">
    <property type="entry name" value="DNA-bd_dom_put_sf"/>
</dbReference>
<dbReference type="InterPro" id="IPR008995">
    <property type="entry name" value="Mo/tungstate-bd_C_term_dom"/>
</dbReference>
<dbReference type="InterPro" id="IPR005116">
    <property type="entry name" value="Transp-assoc_OB_typ1"/>
</dbReference>
<evidence type="ECO:0000313" key="3">
    <source>
        <dbReference type="EMBL" id="SUZ98213.1"/>
    </source>
</evidence>
<dbReference type="CDD" id="cd04762">
    <property type="entry name" value="HTH_MerR-trunc"/>
    <property type="match status" value="1"/>
</dbReference>
<dbReference type="Pfam" id="PF03459">
    <property type="entry name" value="TOBE"/>
    <property type="match status" value="1"/>
</dbReference>
<dbReference type="SUPFAM" id="SSF46955">
    <property type="entry name" value="Putative DNA-binding domain"/>
    <property type="match status" value="1"/>
</dbReference>
<proteinExistence type="predicted"/>
<dbReference type="AlphaFoldDB" id="A0A381SAR3"/>
<dbReference type="EMBL" id="UINC01002582">
    <property type="protein sequence ID" value="SUZ98213.1"/>
    <property type="molecule type" value="Genomic_DNA"/>
</dbReference>
<dbReference type="InterPro" id="IPR004606">
    <property type="entry name" value="Mop_domain"/>
</dbReference>
<reference evidence="3" key="1">
    <citation type="submission" date="2018-05" db="EMBL/GenBank/DDBJ databases">
        <authorList>
            <person name="Lanie J.A."/>
            <person name="Ng W.-L."/>
            <person name="Kazmierczak K.M."/>
            <person name="Andrzejewski T.M."/>
            <person name="Davidsen T.M."/>
            <person name="Wayne K.J."/>
            <person name="Tettelin H."/>
            <person name="Glass J.I."/>
            <person name="Rusch D."/>
            <person name="Podicherti R."/>
            <person name="Tsui H.-C.T."/>
            <person name="Winkler M.E."/>
        </authorList>
    </citation>
    <scope>NUCLEOTIDE SEQUENCE</scope>
</reference>
<organism evidence="3">
    <name type="scientific">marine metagenome</name>
    <dbReference type="NCBI Taxonomy" id="408172"/>
    <lineage>
        <taxon>unclassified sequences</taxon>
        <taxon>metagenomes</taxon>
        <taxon>ecological metagenomes</taxon>
    </lineage>
</organism>
<dbReference type="Gene3D" id="1.10.1660.10">
    <property type="match status" value="1"/>
</dbReference>
<accession>A0A381SAR3</accession>
<feature type="domain" description="Mop" evidence="2">
    <location>
        <begin position="73"/>
        <end position="138"/>
    </location>
</feature>
<dbReference type="NCBIfam" id="TIGR00638">
    <property type="entry name" value="Mop"/>
    <property type="match status" value="1"/>
</dbReference>
<protein>
    <recommendedName>
        <fullName evidence="2">Mop domain-containing protein</fullName>
    </recommendedName>
</protein>
<keyword evidence="1" id="KW-0500">Molybdenum</keyword>
<gene>
    <name evidence="3" type="ORF">METZ01_LOCUS51067</name>
</gene>
<dbReference type="Gene3D" id="2.40.50.100">
    <property type="match status" value="1"/>
</dbReference>
<dbReference type="NCBIfam" id="TIGR01764">
    <property type="entry name" value="excise"/>
    <property type="match status" value="1"/>
</dbReference>
<evidence type="ECO:0000256" key="1">
    <source>
        <dbReference type="ARBA" id="ARBA00022505"/>
    </source>
</evidence>
<evidence type="ECO:0000259" key="2">
    <source>
        <dbReference type="PROSITE" id="PS51866"/>
    </source>
</evidence>
<dbReference type="GO" id="GO:0003677">
    <property type="term" value="F:DNA binding"/>
    <property type="evidence" value="ECO:0007669"/>
    <property type="project" value="InterPro"/>
</dbReference>
<dbReference type="GO" id="GO:0015689">
    <property type="term" value="P:molybdate ion transport"/>
    <property type="evidence" value="ECO:0007669"/>
    <property type="project" value="InterPro"/>
</dbReference>
<dbReference type="Pfam" id="PF12728">
    <property type="entry name" value="HTH_17"/>
    <property type="match status" value="1"/>
</dbReference>
<dbReference type="InterPro" id="IPR041657">
    <property type="entry name" value="HTH_17"/>
</dbReference>
<dbReference type="PROSITE" id="PS51866">
    <property type="entry name" value="MOP"/>
    <property type="match status" value="1"/>
</dbReference>